<dbReference type="Proteomes" id="UP001497482">
    <property type="component" value="Chromosome 8"/>
</dbReference>
<accession>A0AAV2MKZ7</accession>
<evidence type="ECO:0000256" key="1">
    <source>
        <dbReference type="SAM" id="MobiDB-lite"/>
    </source>
</evidence>
<evidence type="ECO:0000313" key="3">
    <source>
        <dbReference type="Proteomes" id="UP001497482"/>
    </source>
</evidence>
<feature type="region of interest" description="Disordered" evidence="1">
    <location>
        <begin position="77"/>
        <end position="101"/>
    </location>
</feature>
<gene>
    <name evidence="2" type="ORF">KC01_LOCUS40151</name>
</gene>
<reference evidence="2 3" key="1">
    <citation type="submission" date="2024-04" db="EMBL/GenBank/DDBJ databases">
        <authorList>
            <person name="Waldvogel A.-M."/>
            <person name="Schoenle A."/>
        </authorList>
    </citation>
    <scope>NUCLEOTIDE SEQUENCE [LARGE SCALE GENOMIC DNA]</scope>
</reference>
<dbReference type="AlphaFoldDB" id="A0AAV2MKZ7"/>
<organism evidence="2 3">
    <name type="scientific">Knipowitschia caucasica</name>
    <name type="common">Caucasian dwarf goby</name>
    <name type="synonym">Pomatoschistus caucasicus</name>
    <dbReference type="NCBI Taxonomy" id="637954"/>
    <lineage>
        <taxon>Eukaryota</taxon>
        <taxon>Metazoa</taxon>
        <taxon>Chordata</taxon>
        <taxon>Craniata</taxon>
        <taxon>Vertebrata</taxon>
        <taxon>Euteleostomi</taxon>
        <taxon>Actinopterygii</taxon>
        <taxon>Neopterygii</taxon>
        <taxon>Teleostei</taxon>
        <taxon>Neoteleostei</taxon>
        <taxon>Acanthomorphata</taxon>
        <taxon>Gobiaria</taxon>
        <taxon>Gobiiformes</taxon>
        <taxon>Gobioidei</taxon>
        <taxon>Gobiidae</taxon>
        <taxon>Gobiinae</taxon>
        <taxon>Knipowitschia</taxon>
    </lineage>
</organism>
<evidence type="ECO:0000313" key="2">
    <source>
        <dbReference type="EMBL" id="CAL1614058.1"/>
    </source>
</evidence>
<name>A0AAV2MKZ7_KNICA</name>
<proteinExistence type="predicted"/>
<protein>
    <submittedName>
        <fullName evidence="2">Uncharacterized protein</fullName>
    </submittedName>
</protein>
<keyword evidence="3" id="KW-1185">Reference proteome</keyword>
<sequence>MVSKDLRLNLQRVLQMEKQLSVTQAEAETPVDDSLVSDAHHTDPVVENLTRALAGFVYLPLLVANTAVSAESCYSRQNSVKRAGDWRHVSSPSGTSSGDEW</sequence>
<dbReference type="EMBL" id="OZ035830">
    <property type="protein sequence ID" value="CAL1614058.1"/>
    <property type="molecule type" value="Genomic_DNA"/>
</dbReference>
<feature type="compositionally biased region" description="Polar residues" evidence="1">
    <location>
        <begin position="90"/>
        <end position="101"/>
    </location>
</feature>